<reference evidence="7" key="1">
    <citation type="submission" date="2020-06" db="EMBL/GenBank/DDBJ databases">
        <authorList>
            <consortium name="Plant Systems Biology data submission"/>
        </authorList>
    </citation>
    <scope>NUCLEOTIDE SEQUENCE</scope>
    <source>
        <strain evidence="7">D6</strain>
    </source>
</reference>
<feature type="domain" description="Ubiquitin-like protease family profile" evidence="6">
    <location>
        <begin position="88"/>
        <end position="272"/>
    </location>
</feature>
<keyword evidence="2 7" id="KW-0645">Protease</keyword>
<dbReference type="GO" id="GO:0006508">
    <property type="term" value="P:proteolysis"/>
    <property type="evidence" value="ECO:0007669"/>
    <property type="project" value="UniProtKB-KW"/>
</dbReference>
<keyword evidence="4" id="KW-0788">Thiol protease</keyword>
<organism evidence="7 8">
    <name type="scientific">Seminavis robusta</name>
    <dbReference type="NCBI Taxonomy" id="568900"/>
    <lineage>
        <taxon>Eukaryota</taxon>
        <taxon>Sar</taxon>
        <taxon>Stramenopiles</taxon>
        <taxon>Ochrophyta</taxon>
        <taxon>Bacillariophyta</taxon>
        <taxon>Bacillariophyceae</taxon>
        <taxon>Bacillariophycidae</taxon>
        <taxon>Naviculales</taxon>
        <taxon>Naviculaceae</taxon>
        <taxon>Seminavis</taxon>
    </lineage>
</organism>
<proteinExistence type="inferred from homology"/>
<dbReference type="Proteomes" id="UP001153069">
    <property type="component" value="Unassembled WGS sequence"/>
</dbReference>
<feature type="compositionally biased region" description="Low complexity" evidence="5">
    <location>
        <begin position="12"/>
        <end position="26"/>
    </location>
</feature>
<evidence type="ECO:0000259" key="6">
    <source>
        <dbReference type="PROSITE" id="PS50600"/>
    </source>
</evidence>
<comment type="similarity">
    <text evidence="1">Belongs to the peptidase C48 family.</text>
</comment>
<name>A0A9N8HYG3_9STRA</name>
<evidence type="ECO:0000256" key="5">
    <source>
        <dbReference type="SAM" id="MobiDB-lite"/>
    </source>
</evidence>
<keyword evidence="8" id="KW-1185">Reference proteome</keyword>
<dbReference type="InterPro" id="IPR003653">
    <property type="entry name" value="Peptidase_C48_C"/>
</dbReference>
<dbReference type="EMBL" id="CAICTM010002488">
    <property type="protein sequence ID" value="CAB9529390.1"/>
    <property type="molecule type" value="Genomic_DNA"/>
</dbReference>
<dbReference type="PANTHER" id="PTHR12606">
    <property type="entry name" value="SENTRIN/SUMO-SPECIFIC PROTEASE"/>
    <property type="match status" value="1"/>
</dbReference>
<dbReference type="InterPro" id="IPR038765">
    <property type="entry name" value="Papain-like_cys_pep_sf"/>
</dbReference>
<evidence type="ECO:0000256" key="4">
    <source>
        <dbReference type="ARBA" id="ARBA00022807"/>
    </source>
</evidence>
<dbReference type="OrthoDB" id="40380at2759"/>
<dbReference type="AlphaFoldDB" id="A0A9N8HYG3"/>
<dbReference type="GO" id="GO:0016929">
    <property type="term" value="F:deSUMOylase activity"/>
    <property type="evidence" value="ECO:0007669"/>
    <property type="project" value="TreeGrafter"/>
</dbReference>
<dbReference type="GO" id="GO:0016926">
    <property type="term" value="P:protein desumoylation"/>
    <property type="evidence" value="ECO:0007669"/>
    <property type="project" value="TreeGrafter"/>
</dbReference>
<evidence type="ECO:0000313" key="8">
    <source>
        <dbReference type="Proteomes" id="UP001153069"/>
    </source>
</evidence>
<sequence length="304" mass="34876">MPAPDLSEYEQPESTPSATPAPSTRPSLPPTPAAPTSTTNRRQTTGLPRTNQRSPLHRPLLHAETLHIQTALNSSGDLADEVLRFGPDSVSRESLHTLKPGNWLTDEILHSYIGRLLHRHSLQAALLTTYRPSAYFKSFFMLTLLQEFSPDPRRNNIYNYARVSRWHKRLPNEDLFQLQHLLIPINVNRSHWILTVIYPQDLRIQVYDPYHTPQPGYLHATFRFVQDEYFRLHGTALPNHHQWTLQPNDTSAPKQSNGWDCGVFILAYADCILRNTTPTFQEHDLLLYRQWIALSLLEGAIPLG</sequence>
<evidence type="ECO:0000256" key="2">
    <source>
        <dbReference type="ARBA" id="ARBA00022670"/>
    </source>
</evidence>
<evidence type="ECO:0000256" key="1">
    <source>
        <dbReference type="ARBA" id="ARBA00005234"/>
    </source>
</evidence>
<gene>
    <name evidence="7" type="ORF">SEMRO_2490_G329130.1</name>
</gene>
<evidence type="ECO:0000313" key="7">
    <source>
        <dbReference type="EMBL" id="CAB9529390.1"/>
    </source>
</evidence>
<dbReference type="Gene3D" id="3.40.395.10">
    <property type="entry name" value="Adenoviral Proteinase, Chain A"/>
    <property type="match status" value="1"/>
</dbReference>
<dbReference type="PANTHER" id="PTHR12606:SF1">
    <property type="entry name" value="UBIQUITIN-LIKE-SPECIFIC PROTEASE 1A"/>
    <property type="match status" value="1"/>
</dbReference>
<evidence type="ECO:0000256" key="3">
    <source>
        <dbReference type="ARBA" id="ARBA00022801"/>
    </source>
</evidence>
<keyword evidence="3" id="KW-0378">Hydrolase</keyword>
<dbReference type="PROSITE" id="PS50600">
    <property type="entry name" value="ULP_PROTEASE"/>
    <property type="match status" value="1"/>
</dbReference>
<comment type="caution">
    <text evidence="7">The sequence shown here is derived from an EMBL/GenBank/DDBJ whole genome shotgun (WGS) entry which is preliminary data.</text>
</comment>
<accession>A0A9N8HYG3</accession>
<dbReference type="GO" id="GO:0005634">
    <property type="term" value="C:nucleus"/>
    <property type="evidence" value="ECO:0007669"/>
    <property type="project" value="TreeGrafter"/>
</dbReference>
<feature type="region of interest" description="Disordered" evidence="5">
    <location>
        <begin position="1"/>
        <end position="56"/>
    </location>
</feature>
<feature type="compositionally biased region" description="Polar residues" evidence="5">
    <location>
        <begin position="40"/>
        <end position="54"/>
    </location>
</feature>
<protein>
    <submittedName>
        <fullName evidence="7">Sentrin-specific protease 2</fullName>
    </submittedName>
</protein>
<dbReference type="SUPFAM" id="SSF54001">
    <property type="entry name" value="Cysteine proteinases"/>
    <property type="match status" value="1"/>
</dbReference>
<dbReference type="Pfam" id="PF02902">
    <property type="entry name" value="Peptidase_C48"/>
    <property type="match status" value="1"/>
</dbReference>